<dbReference type="SUPFAM" id="SSF53335">
    <property type="entry name" value="S-adenosyl-L-methionine-dependent methyltransferases"/>
    <property type="match status" value="1"/>
</dbReference>
<dbReference type="EMBL" id="KT001913">
    <property type="protein sequence ID" value="AKU43482.1"/>
    <property type="molecule type" value="Genomic_DNA"/>
</dbReference>
<name>A0A0K1LLU1_9CAUD</name>
<keyword evidence="1" id="KW-0489">Methyltransferase</keyword>
<keyword evidence="2" id="KW-1185">Reference proteome</keyword>
<protein>
    <submittedName>
        <fullName evidence="1">Methyltransferase</fullName>
    </submittedName>
</protein>
<reference evidence="1 2" key="1">
    <citation type="journal article" date="2015" name="Genome Announc.">
        <title>Complete Genome Sequence of Caulobacter crescentus Siphophage Sansa.</title>
        <authorList>
            <person name="Vara L."/>
            <person name="Kane A.A."/>
            <person name="Cahill J.L."/>
            <person name="Rasche E.S."/>
            <person name="Kuty Everett G.F."/>
        </authorList>
    </citation>
    <scope>NUCLEOTIDE SEQUENCE [LARGE SCALE GENOMIC DNA]</scope>
</reference>
<organism evidence="1 2">
    <name type="scientific">Caulobacter phage Sansa</name>
    <dbReference type="NCBI Taxonomy" id="1675600"/>
    <lineage>
        <taxon>Viruses</taxon>
        <taxon>Duplodnaviria</taxon>
        <taxon>Heunggongvirae</taxon>
        <taxon>Uroviricota</taxon>
        <taxon>Caudoviricetes</taxon>
        <taxon>Sansavirus</taxon>
        <taxon>Sansavirus sansa</taxon>
        <taxon>Caulobacter virus Sansa</taxon>
    </lineage>
</organism>
<evidence type="ECO:0000313" key="1">
    <source>
        <dbReference type="EMBL" id="AKU43482.1"/>
    </source>
</evidence>
<dbReference type="GO" id="GO:0008168">
    <property type="term" value="F:methyltransferase activity"/>
    <property type="evidence" value="ECO:0007669"/>
    <property type="project" value="UniProtKB-KW"/>
</dbReference>
<evidence type="ECO:0000313" key="2">
    <source>
        <dbReference type="Proteomes" id="UP000225322"/>
    </source>
</evidence>
<proteinExistence type="predicted"/>
<dbReference type="GO" id="GO:0032259">
    <property type="term" value="P:methylation"/>
    <property type="evidence" value="ECO:0007669"/>
    <property type="project" value="UniProtKB-KW"/>
</dbReference>
<dbReference type="Proteomes" id="UP000225322">
    <property type="component" value="Segment"/>
</dbReference>
<keyword evidence="1" id="KW-0808">Transferase</keyword>
<accession>A0A0K1LLU1</accession>
<sequence length="210" mass="23413">MSKTNNRRGAAAVTYPIDRLHWYVESGDNTRGLLDVEKFEGGIWDPCCGMGNIVRAAIGEGYTTSIGTDLKRRVPRRTPWFGGTHDFLRTRWGRAPRKNIVMNPPFFGAKGTEEFIRAALALEGVEKVCVFANLGFLASNGRWEGLYMDHLPNRAYVIAPRPSCPPGYHIWAGGDVGGGTADWIWLVYDLTAPRPTHIDMGRVKPRARQP</sequence>
<dbReference type="InterPro" id="IPR029063">
    <property type="entry name" value="SAM-dependent_MTases_sf"/>
</dbReference>
<gene>
    <name evidence="1" type="ORF">CPT_Sansa78</name>
</gene>